<reference evidence="2 3" key="1">
    <citation type="submission" date="2024-09" db="EMBL/GenBank/DDBJ databases">
        <authorList>
            <person name="Sun Q."/>
            <person name="Mori K."/>
        </authorList>
    </citation>
    <scope>NUCLEOTIDE SEQUENCE [LARGE SCALE GENOMIC DNA]</scope>
    <source>
        <strain evidence="2 3">CECT 8726</strain>
    </source>
</reference>
<feature type="region of interest" description="Disordered" evidence="1">
    <location>
        <begin position="38"/>
        <end position="60"/>
    </location>
</feature>
<organism evidence="2 3">
    <name type="scientific">Pseudohalocynthiibacter aestuariivivens</name>
    <dbReference type="NCBI Taxonomy" id="1591409"/>
    <lineage>
        <taxon>Bacteria</taxon>
        <taxon>Pseudomonadati</taxon>
        <taxon>Pseudomonadota</taxon>
        <taxon>Alphaproteobacteria</taxon>
        <taxon>Rhodobacterales</taxon>
        <taxon>Paracoccaceae</taxon>
        <taxon>Pseudohalocynthiibacter</taxon>
    </lineage>
</organism>
<evidence type="ECO:0000313" key="3">
    <source>
        <dbReference type="Proteomes" id="UP001589683"/>
    </source>
</evidence>
<comment type="caution">
    <text evidence="2">The sequence shown here is derived from an EMBL/GenBank/DDBJ whole genome shotgun (WGS) entry which is preliminary data.</text>
</comment>
<dbReference type="RefSeq" id="WP_213887260.1">
    <property type="nucleotide sequence ID" value="NZ_JAGFNU010000001.1"/>
</dbReference>
<sequence length="60" mass="6538">MTKKNDKLAQSKDSTDIVAPYARISCREDVASPAMSIATPISSPYVPGSRQGPRQSYPRL</sequence>
<dbReference type="EMBL" id="JBHMEA010000052">
    <property type="protein sequence ID" value="MFB9233854.1"/>
    <property type="molecule type" value="Genomic_DNA"/>
</dbReference>
<accession>A0ABV5JK76</accession>
<proteinExistence type="predicted"/>
<evidence type="ECO:0000313" key="2">
    <source>
        <dbReference type="EMBL" id="MFB9233854.1"/>
    </source>
</evidence>
<keyword evidence="3" id="KW-1185">Reference proteome</keyword>
<gene>
    <name evidence="2" type="ORF">ACFFUT_18835</name>
</gene>
<dbReference type="Proteomes" id="UP001589683">
    <property type="component" value="Unassembled WGS sequence"/>
</dbReference>
<protein>
    <submittedName>
        <fullName evidence="2">Uncharacterized protein</fullName>
    </submittedName>
</protein>
<name>A0ABV5JK76_9RHOB</name>
<evidence type="ECO:0000256" key="1">
    <source>
        <dbReference type="SAM" id="MobiDB-lite"/>
    </source>
</evidence>